<dbReference type="EMBL" id="JABULH010000001">
    <property type="protein sequence ID" value="NTS64109.1"/>
    <property type="molecule type" value="Genomic_DNA"/>
</dbReference>
<evidence type="ECO:0000313" key="1">
    <source>
        <dbReference type="EMBL" id="NTS64109.1"/>
    </source>
</evidence>
<reference evidence="1 2" key="1">
    <citation type="submission" date="2020-06" db="EMBL/GenBank/DDBJ databases">
        <title>Sphingomonas hominis sp. nov., a member of the Sphingomonas, isolated from the hair of a 22-year-old girl.</title>
        <authorList>
            <person name="Zhang D.-F."/>
            <person name="Cui X.-W."/>
        </authorList>
    </citation>
    <scope>NUCLEOTIDE SEQUENCE [LARGE SCALE GENOMIC DNA]</scope>
    <source>
        <strain evidence="1 2">HHU CXW</strain>
    </source>
</reference>
<dbReference type="PROSITE" id="PS51257">
    <property type="entry name" value="PROKAR_LIPOPROTEIN"/>
    <property type="match status" value="1"/>
</dbReference>
<dbReference type="RefSeq" id="WP_174192164.1">
    <property type="nucleotide sequence ID" value="NZ_JABULH010000001.1"/>
</dbReference>
<comment type="caution">
    <text evidence="1">The sequence shown here is derived from an EMBL/GenBank/DDBJ whole genome shotgun (WGS) entry which is preliminary data.</text>
</comment>
<sequence length="149" mass="15777">MRRGAAGLIVLLAVTACQPNPRNEITTIAGVAMEEVARTAQGQRLCVDRVIAPWQPATTARRVDPPAPPGYDDFYTTPSFLGGGGIKGASIGGVAVGTSAGCFDLRGPVVIGDRAMIEVHHADTGFNVWQRRTDGVWRVATVTTSVYVR</sequence>
<protein>
    <recommendedName>
        <fullName evidence="3">DUF4440 domain-containing protein</fullName>
    </recommendedName>
</protein>
<gene>
    <name evidence="1" type="ORF">HRV97_02905</name>
</gene>
<dbReference type="Proteomes" id="UP000621447">
    <property type="component" value="Unassembled WGS sequence"/>
</dbReference>
<accession>A0ABX2JI39</accession>
<evidence type="ECO:0000313" key="2">
    <source>
        <dbReference type="Proteomes" id="UP000621447"/>
    </source>
</evidence>
<name>A0ABX2JI39_9SPHN</name>
<keyword evidence="2" id="KW-1185">Reference proteome</keyword>
<organism evidence="1 2">
    <name type="scientific">Sphingomonas hominis</name>
    <dbReference type="NCBI Taxonomy" id="2741495"/>
    <lineage>
        <taxon>Bacteria</taxon>
        <taxon>Pseudomonadati</taxon>
        <taxon>Pseudomonadota</taxon>
        <taxon>Alphaproteobacteria</taxon>
        <taxon>Sphingomonadales</taxon>
        <taxon>Sphingomonadaceae</taxon>
        <taxon>Sphingomonas</taxon>
    </lineage>
</organism>
<proteinExistence type="predicted"/>
<evidence type="ECO:0008006" key="3">
    <source>
        <dbReference type="Google" id="ProtNLM"/>
    </source>
</evidence>